<gene>
    <name evidence="1" type="ORF">IPJ89_00255</name>
</gene>
<name>A0A7T9DJU9_9ARCH</name>
<dbReference type="EMBL" id="CP064981">
    <property type="protein sequence ID" value="QQR92665.1"/>
    <property type="molecule type" value="Genomic_DNA"/>
</dbReference>
<dbReference type="AlphaFoldDB" id="A0A7T9DJU9"/>
<accession>A0A7T9DJU9</accession>
<reference evidence="1" key="1">
    <citation type="submission" date="2020-11" db="EMBL/GenBank/DDBJ databases">
        <title>Connecting structure to function with the recovery of over 1000 high-quality activated sludge metagenome-assembled genomes encoding full-length rRNA genes using long-read sequencing.</title>
        <authorList>
            <person name="Singleton C.M."/>
            <person name="Petriglieri F."/>
            <person name="Kristensen J.M."/>
            <person name="Kirkegaard R.H."/>
            <person name="Michaelsen T.Y."/>
            <person name="Andersen M.H."/>
            <person name="Karst S.M."/>
            <person name="Dueholm M.S."/>
            <person name="Nielsen P.H."/>
            <person name="Albertsen M."/>
        </authorList>
    </citation>
    <scope>NUCLEOTIDE SEQUENCE</scope>
    <source>
        <strain evidence="1">Fred_18-Q3-R57-64_BAT3C.431</strain>
    </source>
</reference>
<evidence type="ECO:0000313" key="1">
    <source>
        <dbReference type="EMBL" id="QQR92665.1"/>
    </source>
</evidence>
<sequence length="122" mass="13982">MQAVFEIQEMSQDWKPPFKKNRSTKTLSVSEGDSFEPLRDGNHLFTLKGIHGNRVLLAYNRLYTLKGYEHPTERQIWLEMNEGKSFSSLWDENGITKTIYLRDLKALGGSEATQLASEESAQ</sequence>
<dbReference type="Proteomes" id="UP000596004">
    <property type="component" value="Chromosome"/>
</dbReference>
<protein>
    <submittedName>
        <fullName evidence="1">Uncharacterized protein</fullName>
    </submittedName>
</protein>
<proteinExistence type="predicted"/>
<organism evidence="1">
    <name type="scientific">Candidatus Iainarchaeum sp</name>
    <dbReference type="NCBI Taxonomy" id="3101447"/>
    <lineage>
        <taxon>Archaea</taxon>
        <taxon>Candidatus Iainarchaeota</taxon>
        <taxon>Candidatus Iainarchaeia</taxon>
        <taxon>Candidatus Iainarchaeales</taxon>
        <taxon>Candidatus Iainarchaeaceae</taxon>
        <taxon>Candidatus Iainarchaeum</taxon>
    </lineage>
</organism>